<dbReference type="PANTHER" id="PTHR23025:SF4">
    <property type="entry name" value="ALPHA_BETA HYDROLASE FOLD-3 DOMAIN-CONTAINING PROTEIN"/>
    <property type="match status" value="1"/>
</dbReference>
<organism evidence="2 3">
    <name type="scientific">Tegillarca granosa</name>
    <name type="common">Malaysian cockle</name>
    <name type="synonym">Anadara granosa</name>
    <dbReference type="NCBI Taxonomy" id="220873"/>
    <lineage>
        <taxon>Eukaryota</taxon>
        <taxon>Metazoa</taxon>
        <taxon>Spiralia</taxon>
        <taxon>Lophotrochozoa</taxon>
        <taxon>Mollusca</taxon>
        <taxon>Bivalvia</taxon>
        <taxon>Autobranchia</taxon>
        <taxon>Pteriomorphia</taxon>
        <taxon>Arcoida</taxon>
        <taxon>Arcoidea</taxon>
        <taxon>Arcidae</taxon>
        <taxon>Tegillarca</taxon>
    </lineage>
</organism>
<evidence type="ECO:0000313" key="2">
    <source>
        <dbReference type="EMBL" id="KAJ8309730.1"/>
    </source>
</evidence>
<dbReference type="InterPro" id="IPR029058">
    <property type="entry name" value="AB_hydrolase_fold"/>
</dbReference>
<protein>
    <recommendedName>
        <fullName evidence="1">Alpha/beta hydrolase fold-3 domain-containing protein</fullName>
    </recommendedName>
</protein>
<gene>
    <name evidence="2" type="ORF">KUTeg_011595</name>
</gene>
<comment type="caution">
    <text evidence="2">The sequence shown here is derived from an EMBL/GenBank/DDBJ whole genome shotgun (WGS) entry which is preliminary data.</text>
</comment>
<dbReference type="Pfam" id="PF07859">
    <property type="entry name" value="Abhydrolase_3"/>
    <property type="match status" value="2"/>
</dbReference>
<dbReference type="Proteomes" id="UP001217089">
    <property type="component" value="Unassembled WGS sequence"/>
</dbReference>
<name>A0ABQ9F0R7_TEGGR</name>
<evidence type="ECO:0000313" key="3">
    <source>
        <dbReference type="Proteomes" id="UP001217089"/>
    </source>
</evidence>
<dbReference type="PANTHER" id="PTHR23025">
    <property type="entry name" value="TRIACYLGLYCEROL LIPASE"/>
    <property type="match status" value="1"/>
</dbReference>
<keyword evidence="3" id="KW-1185">Reference proteome</keyword>
<sequence length="219" mass="24616">MVFLGDSAGGNLAAAVSLKLGKDGDPRFKLTSQTLIYPALQALDLDLPAYRTYNDDGGPFFMAKPLMMKFWLWYGEGNLNYLSEFAENKQLIPDIKQYINRTLLPKKYLSKQDQSPSLTKGNKQLFDKVAKWLLDPYFAPLMASDEELKNLPPTHVITAEYDPLRDDGFLFASRLKALNKTVVHSHYDGRSVIRVPISASVSKSVGRVATDNINFYMLA</sequence>
<accession>A0ABQ9F0R7</accession>
<evidence type="ECO:0000259" key="1">
    <source>
        <dbReference type="Pfam" id="PF07859"/>
    </source>
</evidence>
<feature type="domain" description="Alpha/beta hydrolase fold-3" evidence="1">
    <location>
        <begin position="2"/>
        <end position="75"/>
    </location>
</feature>
<dbReference type="InterPro" id="IPR013094">
    <property type="entry name" value="AB_hydrolase_3"/>
</dbReference>
<dbReference type="SUPFAM" id="SSF53474">
    <property type="entry name" value="alpha/beta-Hydrolases"/>
    <property type="match status" value="1"/>
</dbReference>
<dbReference type="EMBL" id="JARBDR010000640">
    <property type="protein sequence ID" value="KAJ8309730.1"/>
    <property type="molecule type" value="Genomic_DNA"/>
</dbReference>
<proteinExistence type="predicted"/>
<dbReference type="Gene3D" id="3.40.50.1820">
    <property type="entry name" value="alpha/beta hydrolase"/>
    <property type="match status" value="1"/>
</dbReference>
<feature type="domain" description="Alpha/beta hydrolase fold-3" evidence="1">
    <location>
        <begin position="131"/>
        <end position="189"/>
    </location>
</feature>
<reference evidence="2 3" key="1">
    <citation type="submission" date="2022-12" db="EMBL/GenBank/DDBJ databases">
        <title>Chromosome-level genome of Tegillarca granosa.</title>
        <authorList>
            <person name="Kim J."/>
        </authorList>
    </citation>
    <scope>NUCLEOTIDE SEQUENCE [LARGE SCALE GENOMIC DNA]</scope>
    <source>
        <strain evidence="2">Teg-2019</strain>
        <tissue evidence="2">Adductor muscle</tissue>
    </source>
</reference>